<dbReference type="GO" id="GO:0006979">
    <property type="term" value="P:response to oxidative stress"/>
    <property type="evidence" value="ECO:0007669"/>
    <property type="project" value="InterPro"/>
</dbReference>
<evidence type="ECO:0000256" key="3">
    <source>
        <dbReference type="ARBA" id="ARBA00004613"/>
    </source>
</evidence>
<feature type="binding site" evidence="12">
    <location>
        <position position="99"/>
    </location>
    <ligand>
        <name>Ca(2+)</name>
        <dbReference type="ChEBI" id="CHEBI:29108"/>
        <label>1</label>
    </ligand>
</feature>
<accession>A0A5J9SFP2</accession>
<organism evidence="15 16">
    <name type="scientific">Eragrostis curvula</name>
    <name type="common">weeping love grass</name>
    <dbReference type="NCBI Taxonomy" id="38414"/>
    <lineage>
        <taxon>Eukaryota</taxon>
        <taxon>Viridiplantae</taxon>
        <taxon>Streptophyta</taxon>
        <taxon>Embryophyta</taxon>
        <taxon>Tracheophyta</taxon>
        <taxon>Spermatophyta</taxon>
        <taxon>Magnoliopsida</taxon>
        <taxon>Liliopsida</taxon>
        <taxon>Poales</taxon>
        <taxon>Poaceae</taxon>
        <taxon>PACMAD clade</taxon>
        <taxon>Chloridoideae</taxon>
        <taxon>Eragrostideae</taxon>
        <taxon>Eragrostidinae</taxon>
        <taxon>Eragrostis</taxon>
    </lineage>
</organism>
<dbReference type="GO" id="GO:0140825">
    <property type="term" value="F:lactoperoxidase activity"/>
    <property type="evidence" value="ECO:0007669"/>
    <property type="project" value="UniProtKB-EC"/>
</dbReference>
<dbReference type="PRINTS" id="PR00461">
    <property type="entry name" value="PLPEROXIDASE"/>
</dbReference>
<evidence type="ECO:0000256" key="10">
    <source>
        <dbReference type="ARBA" id="ARBA00023324"/>
    </source>
</evidence>
<keyword evidence="8" id="KW-0560">Oxidoreductase</keyword>
<keyword evidence="4" id="KW-0575">Peroxidase</keyword>
<comment type="cofactor">
    <cofactor evidence="2">
        <name>heme b</name>
        <dbReference type="ChEBI" id="CHEBI:60344"/>
    </cofactor>
</comment>
<dbReference type="EMBL" id="RWGY01000958">
    <property type="protein sequence ID" value="TVT97712.1"/>
    <property type="molecule type" value="Genomic_DNA"/>
</dbReference>
<evidence type="ECO:0000256" key="8">
    <source>
        <dbReference type="ARBA" id="ARBA00023002"/>
    </source>
</evidence>
<evidence type="ECO:0000256" key="7">
    <source>
        <dbReference type="ARBA" id="ARBA00022837"/>
    </source>
</evidence>
<evidence type="ECO:0000256" key="6">
    <source>
        <dbReference type="ARBA" id="ARBA00022723"/>
    </source>
</evidence>
<evidence type="ECO:0000256" key="9">
    <source>
        <dbReference type="ARBA" id="ARBA00023004"/>
    </source>
</evidence>
<dbReference type="SUPFAM" id="SSF48113">
    <property type="entry name" value="Heme-dependent peroxidases"/>
    <property type="match status" value="1"/>
</dbReference>
<dbReference type="GO" id="GO:0020037">
    <property type="term" value="F:heme binding"/>
    <property type="evidence" value="ECO:0007669"/>
    <property type="project" value="InterPro"/>
</dbReference>
<comment type="catalytic activity">
    <reaction evidence="1">
        <text>2 a phenolic donor + H2O2 = 2 a phenolic radical donor + 2 H2O</text>
        <dbReference type="Rhea" id="RHEA:56136"/>
        <dbReference type="ChEBI" id="CHEBI:15377"/>
        <dbReference type="ChEBI" id="CHEBI:16240"/>
        <dbReference type="ChEBI" id="CHEBI:139520"/>
        <dbReference type="ChEBI" id="CHEBI:139521"/>
        <dbReference type="EC" id="1.11.1.7"/>
    </reaction>
</comment>
<sequence>MYICSSGRRSVFVYCTGFASMMPGWMRAAVEGDRRMMDHLMRVVAAALLAVMVVAEALSLDYYDDKCPGAEAAVTAAVRQAMATDRTVPAGLLRMHFHDCFVRVSREI</sequence>
<name>A0A5J9SFP2_9POAL</name>
<dbReference type="GO" id="GO:0046872">
    <property type="term" value="F:metal ion binding"/>
    <property type="evidence" value="ECO:0007669"/>
    <property type="project" value="UniProtKB-KW"/>
</dbReference>
<comment type="subcellular location">
    <subcellularLocation>
        <location evidence="3">Secreted</location>
    </subcellularLocation>
</comment>
<evidence type="ECO:0000256" key="12">
    <source>
        <dbReference type="PIRSR" id="PIRSR600823-3"/>
    </source>
</evidence>
<dbReference type="InterPro" id="IPR010255">
    <property type="entry name" value="Haem_peroxidase_sf"/>
</dbReference>
<feature type="site" description="Transition state stabilizer" evidence="13">
    <location>
        <position position="94"/>
    </location>
</feature>
<dbReference type="OrthoDB" id="2113341at2759"/>
<evidence type="ECO:0000256" key="2">
    <source>
        <dbReference type="ARBA" id="ARBA00001970"/>
    </source>
</evidence>
<evidence type="ECO:0000256" key="5">
    <source>
        <dbReference type="ARBA" id="ARBA00022617"/>
    </source>
</evidence>
<dbReference type="GO" id="GO:0005576">
    <property type="term" value="C:extracellular region"/>
    <property type="evidence" value="ECO:0007669"/>
    <property type="project" value="UniProtKB-SubCell"/>
</dbReference>
<dbReference type="PANTHER" id="PTHR31235">
    <property type="entry name" value="PEROXIDASE 25-RELATED"/>
    <property type="match status" value="1"/>
</dbReference>
<dbReference type="Gramene" id="TVT97712">
    <property type="protein sequence ID" value="TVT97712"/>
    <property type="gene ID" value="EJB05_57032"/>
</dbReference>
<feature type="binding site" evidence="12">
    <location>
        <position position="102"/>
    </location>
    <ligand>
        <name>Ca(2+)</name>
        <dbReference type="ChEBI" id="CHEBI:29108"/>
        <label>1</label>
    </ligand>
</feature>
<evidence type="ECO:0000313" key="16">
    <source>
        <dbReference type="Proteomes" id="UP000324897"/>
    </source>
</evidence>
<feature type="active site" description="Proton acceptor" evidence="11">
    <location>
        <position position="98"/>
    </location>
</feature>
<dbReference type="InterPro" id="IPR000823">
    <property type="entry name" value="Peroxidase_pln"/>
</dbReference>
<comment type="cofactor">
    <cofactor evidence="12">
        <name>Ca(2+)</name>
        <dbReference type="ChEBI" id="CHEBI:29108"/>
    </cofactor>
    <text evidence="12">Binds 2 calcium ions per subunit.</text>
</comment>
<dbReference type="InterPro" id="IPR002016">
    <property type="entry name" value="Haem_peroxidase"/>
</dbReference>
<keyword evidence="5" id="KW-0349">Heme</keyword>
<comment type="caution">
    <text evidence="15">The sequence shown here is derived from an EMBL/GenBank/DDBJ whole genome shotgun (WGS) entry which is preliminary data.</text>
</comment>
<reference evidence="15 16" key="1">
    <citation type="journal article" date="2019" name="Sci. Rep.">
        <title>A high-quality genome of Eragrostis curvula grass provides insights into Poaceae evolution and supports new strategies to enhance forage quality.</title>
        <authorList>
            <person name="Carballo J."/>
            <person name="Santos B.A.C.M."/>
            <person name="Zappacosta D."/>
            <person name="Garbus I."/>
            <person name="Selva J.P."/>
            <person name="Gallo C.A."/>
            <person name="Diaz A."/>
            <person name="Albertini E."/>
            <person name="Caccamo M."/>
            <person name="Echenique V."/>
        </authorList>
    </citation>
    <scope>NUCLEOTIDE SEQUENCE [LARGE SCALE GENOMIC DNA]</scope>
    <source>
        <strain evidence="16">cv. Victoria</strain>
        <tissue evidence="15">Leaf</tissue>
    </source>
</reference>
<proteinExistence type="predicted"/>
<keyword evidence="6 12" id="KW-0479">Metal-binding</keyword>
<dbReference type="Gene3D" id="1.10.520.10">
    <property type="match status" value="1"/>
</dbReference>
<feature type="domain" description="Plant heme peroxidase family profile" evidence="14">
    <location>
        <begin position="57"/>
        <end position="103"/>
    </location>
</feature>
<keyword evidence="10" id="KW-0376">Hydrogen peroxide</keyword>
<dbReference type="Proteomes" id="UP000324897">
    <property type="component" value="Unassembled WGS sequence"/>
</dbReference>
<evidence type="ECO:0000256" key="13">
    <source>
        <dbReference type="PIRSR" id="PIRSR600823-4"/>
    </source>
</evidence>
<evidence type="ECO:0000256" key="4">
    <source>
        <dbReference type="ARBA" id="ARBA00022559"/>
    </source>
</evidence>
<keyword evidence="9" id="KW-0408">Iron</keyword>
<dbReference type="AlphaFoldDB" id="A0A5J9SFP2"/>
<gene>
    <name evidence="15" type="ORF">EJB05_57032</name>
</gene>
<evidence type="ECO:0000259" key="14">
    <source>
        <dbReference type="PROSITE" id="PS50873"/>
    </source>
</evidence>
<keyword evidence="16" id="KW-1185">Reference proteome</keyword>
<evidence type="ECO:0000256" key="1">
    <source>
        <dbReference type="ARBA" id="ARBA00000189"/>
    </source>
</evidence>
<keyword evidence="7 12" id="KW-0106">Calcium</keyword>
<protein>
    <recommendedName>
        <fullName evidence="14">Plant heme peroxidase family profile domain-containing protein</fullName>
    </recommendedName>
</protein>
<dbReference type="PROSITE" id="PS50873">
    <property type="entry name" value="PEROXIDASE_4"/>
    <property type="match status" value="1"/>
</dbReference>
<evidence type="ECO:0000256" key="11">
    <source>
        <dbReference type="PIRSR" id="PIRSR600823-1"/>
    </source>
</evidence>
<evidence type="ECO:0000313" key="15">
    <source>
        <dbReference type="EMBL" id="TVT97712.1"/>
    </source>
</evidence>
<dbReference type="GO" id="GO:0042744">
    <property type="term" value="P:hydrogen peroxide catabolic process"/>
    <property type="evidence" value="ECO:0007669"/>
    <property type="project" value="UniProtKB-KW"/>
</dbReference>